<name>A0ACB9B1I6_ARCLA</name>
<protein>
    <submittedName>
        <fullName evidence="1">Uncharacterized protein</fullName>
    </submittedName>
</protein>
<accession>A0ACB9B1I6</accession>
<proteinExistence type="predicted"/>
<sequence>MCNMEYGPKEKVKKKYERRRGLCQCEADWLWTSQKEHNEGLELLLWMEFGGLGRSEGCLSVVTPLEKEEEEEEEGRRVLDMRIIPGNIDQSLGEGL</sequence>
<dbReference type="Proteomes" id="UP001055879">
    <property type="component" value="Linkage Group LG07"/>
</dbReference>
<dbReference type="EMBL" id="CM042053">
    <property type="protein sequence ID" value="KAI3715616.1"/>
    <property type="molecule type" value="Genomic_DNA"/>
</dbReference>
<evidence type="ECO:0000313" key="2">
    <source>
        <dbReference type="Proteomes" id="UP001055879"/>
    </source>
</evidence>
<comment type="caution">
    <text evidence="1">The sequence shown here is derived from an EMBL/GenBank/DDBJ whole genome shotgun (WGS) entry which is preliminary data.</text>
</comment>
<evidence type="ECO:0000313" key="1">
    <source>
        <dbReference type="EMBL" id="KAI3715616.1"/>
    </source>
</evidence>
<keyword evidence="2" id="KW-1185">Reference proteome</keyword>
<organism evidence="1 2">
    <name type="scientific">Arctium lappa</name>
    <name type="common">Greater burdock</name>
    <name type="synonym">Lappa major</name>
    <dbReference type="NCBI Taxonomy" id="4217"/>
    <lineage>
        <taxon>Eukaryota</taxon>
        <taxon>Viridiplantae</taxon>
        <taxon>Streptophyta</taxon>
        <taxon>Embryophyta</taxon>
        <taxon>Tracheophyta</taxon>
        <taxon>Spermatophyta</taxon>
        <taxon>Magnoliopsida</taxon>
        <taxon>eudicotyledons</taxon>
        <taxon>Gunneridae</taxon>
        <taxon>Pentapetalae</taxon>
        <taxon>asterids</taxon>
        <taxon>campanulids</taxon>
        <taxon>Asterales</taxon>
        <taxon>Asteraceae</taxon>
        <taxon>Carduoideae</taxon>
        <taxon>Cardueae</taxon>
        <taxon>Arctiinae</taxon>
        <taxon>Arctium</taxon>
    </lineage>
</organism>
<gene>
    <name evidence="1" type="ORF">L6452_22602</name>
</gene>
<reference evidence="1 2" key="2">
    <citation type="journal article" date="2022" name="Mol. Ecol. Resour.">
        <title>The genomes of chicory, endive, great burdock and yacon provide insights into Asteraceae paleo-polyploidization history and plant inulin production.</title>
        <authorList>
            <person name="Fan W."/>
            <person name="Wang S."/>
            <person name="Wang H."/>
            <person name="Wang A."/>
            <person name="Jiang F."/>
            <person name="Liu H."/>
            <person name="Zhao H."/>
            <person name="Xu D."/>
            <person name="Zhang Y."/>
        </authorList>
    </citation>
    <scope>NUCLEOTIDE SEQUENCE [LARGE SCALE GENOMIC DNA]</scope>
    <source>
        <strain evidence="2">cv. Niubang</strain>
    </source>
</reference>
<reference evidence="2" key="1">
    <citation type="journal article" date="2022" name="Mol. Ecol. Resour.">
        <title>The genomes of chicory, endive, great burdock and yacon provide insights into Asteraceae palaeo-polyploidization history and plant inulin production.</title>
        <authorList>
            <person name="Fan W."/>
            <person name="Wang S."/>
            <person name="Wang H."/>
            <person name="Wang A."/>
            <person name="Jiang F."/>
            <person name="Liu H."/>
            <person name="Zhao H."/>
            <person name="Xu D."/>
            <person name="Zhang Y."/>
        </authorList>
    </citation>
    <scope>NUCLEOTIDE SEQUENCE [LARGE SCALE GENOMIC DNA]</scope>
    <source>
        <strain evidence="2">cv. Niubang</strain>
    </source>
</reference>